<dbReference type="SUPFAM" id="SSF50952">
    <property type="entry name" value="Soluble quinoprotein glucose dehydrogenase"/>
    <property type="match status" value="1"/>
</dbReference>
<dbReference type="EMBL" id="JAHYXK010000018">
    <property type="protein sequence ID" value="MBW7468756.1"/>
    <property type="molecule type" value="Genomic_DNA"/>
</dbReference>
<dbReference type="InterPro" id="IPR011041">
    <property type="entry name" value="Quinoprot_gluc/sorb_DH_b-prop"/>
</dbReference>
<comment type="caution">
    <text evidence="3">The sequence shown here is derived from an EMBL/GenBank/DDBJ whole genome shotgun (WGS) entry which is preliminary data.</text>
</comment>
<sequence length="423" mass="46083">MKELNKLLYAAILSAVTLTSCNQNAATQEGNTQDQPPQGTAQTDCEPIETREPNVPEQEPTFEGQTRACAITSDVNFNVTVLAKGLDQPWAVEPMPNGDLLITEKPGRIRIVSAAGEAGQPISGVPKVDDRGQGGLLDVALSPNFESDNTIYWSYSEPRGKGNATSVAKGVLSQDRRSLSQVKVIFQAKPGYNGTMHFGSRLAFGPDGMLYITLGERSDKEIRPQAQQMDSHMGKTIRIAPDGSVPDDNPFVGQAGALPEIWTVGHRNVQSAAFDADGKYWIVDHGPQGGDELNLVEKGKNYGWPLVTFGEEYSGNPVPNAVTTREGFVDPVYYWDPVIAPSGAQFYTGDAFPEWRGNLFVGALKDQRLVRLRIENGRVTGEEHLLADRGKRIRDVRQGPDGALYIVTDSSNGELWKITPASR</sequence>
<feature type="signal peptide" evidence="1">
    <location>
        <begin position="1"/>
        <end position="25"/>
    </location>
</feature>
<accession>A0ABS7CY11</accession>
<evidence type="ECO:0000259" key="2">
    <source>
        <dbReference type="Pfam" id="PF07995"/>
    </source>
</evidence>
<dbReference type="Gene3D" id="2.120.10.30">
    <property type="entry name" value="TolB, C-terminal domain"/>
    <property type="match status" value="1"/>
</dbReference>
<reference evidence="3 4" key="1">
    <citation type="journal article" date="2016" name="Int. J. Syst. Evol. Microbiol.">
        <title>Pontibacter aydingkolensis sp. nov., isolated from soil of a salt lake.</title>
        <authorList>
            <person name="Osman G."/>
            <person name="Zhang T."/>
            <person name="Lou K."/>
            <person name="Gao Y."/>
            <person name="Chang W."/>
            <person name="Lin Q."/>
            <person name="Yang H.M."/>
            <person name="Huo X.D."/>
            <person name="Wang N."/>
        </authorList>
    </citation>
    <scope>NUCLEOTIDE SEQUENCE [LARGE SCALE GENOMIC DNA]</scope>
    <source>
        <strain evidence="3 4">KACC 19255</strain>
    </source>
</reference>
<dbReference type="PANTHER" id="PTHR19328">
    <property type="entry name" value="HEDGEHOG-INTERACTING PROTEIN"/>
    <property type="match status" value="1"/>
</dbReference>
<dbReference type="Proteomes" id="UP000813018">
    <property type="component" value="Unassembled WGS sequence"/>
</dbReference>
<evidence type="ECO:0000313" key="3">
    <source>
        <dbReference type="EMBL" id="MBW7468756.1"/>
    </source>
</evidence>
<proteinExistence type="predicted"/>
<dbReference type="InterPro" id="IPR011042">
    <property type="entry name" value="6-blade_b-propeller_TolB-like"/>
</dbReference>
<dbReference type="RefSeq" id="WP_219878625.1">
    <property type="nucleotide sequence ID" value="NZ_JAHYXK010000018.1"/>
</dbReference>
<dbReference type="InterPro" id="IPR012938">
    <property type="entry name" value="Glc/Sorbosone_DH"/>
</dbReference>
<keyword evidence="4" id="KW-1185">Reference proteome</keyword>
<feature type="chain" id="PRO_5045324878" evidence="1">
    <location>
        <begin position="26"/>
        <end position="423"/>
    </location>
</feature>
<dbReference type="PROSITE" id="PS51257">
    <property type="entry name" value="PROKAR_LIPOPROTEIN"/>
    <property type="match status" value="1"/>
</dbReference>
<dbReference type="Pfam" id="PF07995">
    <property type="entry name" value="GSDH"/>
    <property type="match status" value="1"/>
</dbReference>
<gene>
    <name evidence="3" type="ORF">K0O23_16900</name>
</gene>
<name>A0ABS7CY11_9BACT</name>
<feature type="domain" description="Glucose/Sorbosone dehydrogenase" evidence="2">
    <location>
        <begin position="86"/>
        <end position="416"/>
    </location>
</feature>
<dbReference type="PANTHER" id="PTHR19328:SF75">
    <property type="entry name" value="ALDOSE SUGAR DEHYDROGENASE YLII"/>
    <property type="match status" value="1"/>
</dbReference>
<evidence type="ECO:0000313" key="4">
    <source>
        <dbReference type="Proteomes" id="UP000813018"/>
    </source>
</evidence>
<protein>
    <submittedName>
        <fullName evidence="3">PQQ-dependent sugar dehydrogenase</fullName>
    </submittedName>
</protein>
<organism evidence="3 4">
    <name type="scientific">Pontibacter aydingkolensis</name>
    <dbReference type="NCBI Taxonomy" id="1911536"/>
    <lineage>
        <taxon>Bacteria</taxon>
        <taxon>Pseudomonadati</taxon>
        <taxon>Bacteroidota</taxon>
        <taxon>Cytophagia</taxon>
        <taxon>Cytophagales</taxon>
        <taxon>Hymenobacteraceae</taxon>
        <taxon>Pontibacter</taxon>
    </lineage>
</organism>
<keyword evidence="1" id="KW-0732">Signal</keyword>
<evidence type="ECO:0000256" key="1">
    <source>
        <dbReference type="SAM" id="SignalP"/>
    </source>
</evidence>